<keyword evidence="3" id="KW-1185">Reference proteome</keyword>
<dbReference type="AlphaFoldDB" id="A0A1I3XVM4"/>
<dbReference type="NCBIfam" id="NF006109">
    <property type="entry name" value="PRK08260.1"/>
    <property type="match status" value="1"/>
</dbReference>
<dbReference type="InterPro" id="IPR001753">
    <property type="entry name" value="Enoyl-CoA_hydra/iso"/>
</dbReference>
<dbReference type="Proteomes" id="UP000199111">
    <property type="component" value="Unassembled WGS sequence"/>
</dbReference>
<proteinExistence type="inferred from homology"/>
<dbReference type="PANTHER" id="PTHR43684:SF4">
    <property type="entry name" value="ENOYL-COA HYDRATASE_ISOMERASE FAMILY PROTEIN (AFU_ORTHOLOGUE AFUA_1G01890)"/>
    <property type="match status" value="1"/>
</dbReference>
<dbReference type="CDD" id="cd06558">
    <property type="entry name" value="crotonase-like"/>
    <property type="match status" value="1"/>
</dbReference>
<reference evidence="3" key="1">
    <citation type="submission" date="2016-10" db="EMBL/GenBank/DDBJ databases">
        <authorList>
            <person name="Varghese N."/>
            <person name="Submissions S."/>
        </authorList>
    </citation>
    <scope>NUCLEOTIDE SEQUENCE [LARGE SCALE GENOMIC DNA]</scope>
    <source>
        <strain evidence="3">CGMCC 4.2126</strain>
    </source>
</reference>
<evidence type="ECO:0000313" key="3">
    <source>
        <dbReference type="Proteomes" id="UP000199111"/>
    </source>
</evidence>
<dbReference type="SUPFAM" id="SSF52096">
    <property type="entry name" value="ClpP/crotonase"/>
    <property type="match status" value="1"/>
</dbReference>
<sequence length="293" mass="31007">MSFTEIEYGVADGVATVTLNRPHRLNAFTYAMRGELIEAFDRADADDEVRAVVVTGAGRAFCAGADLGGGGDTFNHHRTEEMYGGEDTVDGSPRDGGGTVALRIARSLKPVIGAINGPAVGVGVTMTLPMDIRLASDTARFGFVFARRGIVTEAASSWFLPRIVGIAQAMEWAATGRVFPASEALEGRLVSKVHAPDELLPAAYALAREIADTTSAVSVAAIRRLMWSGLSAASPWEAHRADSHLMNALGAAPDAAEGVTAFLEKRPAKFPMKVSEDLPDAIPSWPANPYELP</sequence>
<dbReference type="GeneID" id="96300898"/>
<comment type="similarity">
    <text evidence="1">Belongs to the enoyl-CoA hydratase/isomerase family.</text>
</comment>
<dbReference type="InterPro" id="IPR029045">
    <property type="entry name" value="ClpP/crotonase-like_dom_sf"/>
</dbReference>
<name>A0A1I3XVM4_9ACTN</name>
<dbReference type="RefSeq" id="WP_093889580.1">
    <property type="nucleotide sequence ID" value="NZ_FOQY01000020.1"/>
</dbReference>
<dbReference type="GO" id="GO:0003824">
    <property type="term" value="F:catalytic activity"/>
    <property type="evidence" value="ECO:0007669"/>
    <property type="project" value="UniProtKB-ARBA"/>
</dbReference>
<dbReference type="PANTHER" id="PTHR43684">
    <property type="match status" value="1"/>
</dbReference>
<accession>A0A1I3XVM4</accession>
<dbReference type="InterPro" id="IPR051053">
    <property type="entry name" value="ECH/Chromodomain_protein"/>
</dbReference>
<evidence type="ECO:0000313" key="2">
    <source>
        <dbReference type="EMBL" id="SFK23056.1"/>
    </source>
</evidence>
<dbReference type="InterPro" id="IPR014748">
    <property type="entry name" value="Enoyl-CoA_hydra_C"/>
</dbReference>
<dbReference type="EMBL" id="FOQY01000020">
    <property type="protein sequence ID" value="SFK23056.1"/>
    <property type="molecule type" value="Genomic_DNA"/>
</dbReference>
<dbReference type="Gene3D" id="1.10.12.10">
    <property type="entry name" value="Lyase 2-enoyl-coa Hydratase, Chain A, domain 2"/>
    <property type="match status" value="1"/>
</dbReference>
<evidence type="ECO:0000256" key="1">
    <source>
        <dbReference type="ARBA" id="ARBA00005254"/>
    </source>
</evidence>
<organism evidence="2 3">
    <name type="scientific">Streptosporangium canum</name>
    <dbReference type="NCBI Taxonomy" id="324952"/>
    <lineage>
        <taxon>Bacteria</taxon>
        <taxon>Bacillati</taxon>
        <taxon>Actinomycetota</taxon>
        <taxon>Actinomycetes</taxon>
        <taxon>Streptosporangiales</taxon>
        <taxon>Streptosporangiaceae</taxon>
        <taxon>Streptosporangium</taxon>
    </lineage>
</organism>
<gene>
    <name evidence="2" type="ORF">SAMN05216275_12027</name>
</gene>
<dbReference type="Pfam" id="PF00378">
    <property type="entry name" value="ECH_1"/>
    <property type="match status" value="1"/>
</dbReference>
<dbReference type="Gene3D" id="3.90.226.10">
    <property type="entry name" value="2-enoyl-CoA Hydratase, Chain A, domain 1"/>
    <property type="match status" value="1"/>
</dbReference>
<protein>
    <submittedName>
        <fullName evidence="2">Enoyl-CoA hydratase</fullName>
    </submittedName>
</protein>